<sequence length="299" mass="34026">MVHYKLQVFYTVAKRMSFSKAASELNITQPAVTRHIKQLEDHFKQKLFERRGNSISLTRAGSVLLEHTKKLMAQYNTLEFDMNALIDRTQGELSIAASTTMAQYILPEALSKFHRKFPKVRLTLINANTREVEDKVLDASVELGFIEGHSKNREISYHPFMEDEIVLVAAKGHPLYNKGTLPVKDLSQIPLVLREEGSGSLDIIKQTLKNVGVAIESLQVVIRLGSSESMKTYIQDRQSVAFLSIHTILKELKTTELGIIDIDGLSINRKFSYIYKQGHQSSLANLFLNFLEYHYNKKL</sequence>
<dbReference type="PROSITE" id="PS50931">
    <property type="entry name" value="HTH_LYSR"/>
    <property type="match status" value="1"/>
</dbReference>
<dbReference type="GO" id="GO:0000976">
    <property type="term" value="F:transcription cis-regulatory region binding"/>
    <property type="evidence" value="ECO:0007669"/>
    <property type="project" value="TreeGrafter"/>
</dbReference>
<comment type="caution">
    <text evidence="6">The sequence shown here is derived from an EMBL/GenBank/DDBJ whole genome shotgun (WGS) entry which is preliminary data.</text>
</comment>
<keyword evidence="3" id="KW-0238">DNA-binding</keyword>
<accession>A0A2U0HWJ0</accession>
<dbReference type="InterPro" id="IPR036390">
    <property type="entry name" value="WH_DNA-bd_sf"/>
</dbReference>
<dbReference type="InterPro" id="IPR005119">
    <property type="entry name" value="LysR_subst-bd"/>
</dbReference>
<proteinExistence type="inferred from homology"/>
<organism evidence="6 7">
    <name type="scientific">Marixanthomonas spongiae</name>
    <dbReference type="NCBI Taxonomy" id="2174845"/>
    <lineage>
        <taxon>Bacteria</taxon>
        <taxon>Pseudomonadati</taxon>
        <taxon>Bacteroidota</taxon>
        <taxon>Flavobacteriia</taxon>
        <taxon>Flavobacteriales</taxon>
        <taxon>Flavobacteriaceae</taxon>
        <taxon>Marixanthomonas</taxon>
    </lineage>
</organism>
<dbReference type="CDD" id="cd08420">
    <property type="entry name" value="PBP2_CysL_like"/>
    <property type="match status" value="1"/>
</dbReference>
<dbReference type="SUPFAM" id="SSF46785">
    <property type="entry name" value="Winged helix' DNA-binding domain"/>
    <property type="match status" value="1"/>
</dbReference>
<dbReference type="RefSeq" id="WP_116695372.1">
    <property type="nucleotide sequence ID" value="NZ_QEHR01000010.1"/>
</dbReference>
<keyword evidence="4" id="KW-0804">Transcription</keyword>
<evidence type="ECO:0000256" key="2">
    <source>
        <dbReference type="ARBA" id="ARBA00023015"/>
    </source>
</evidence>
<dbReference type="FunFam" id="1.10.10.10:FF:000001">
    <property type="entry name" value="LysR family transcriptional regulator"/>
    <property type="match status" value="1"/>
</dbReference>
<dbReference type="InterPro" id="IPR036388">
    <property type="entry name" value="WH-like_DNA-bd_sf"/>
</dbReference>
<evidence type="ECO:0000313" key="6">
    <source>
        <dbReference type="EMBL" id="PVW13189.1"/>
    </source>
</evidence>
<dbReference type="EMBL" id="QEHR01000010">
    <property type="protein sequence ID" value="PVW13189.1"/>
    <property type="molecule type" value="Genomic_DNA"/>
</dbReference>
<dbReference type="Gene3D" id="1.10.10.10">
    <property type="entry name" value="Winged helix-like DNA-binding domain superfamily/Winged helix DNA-binding domain"/>
    <property type="match status" value="1"/>
</dbReference>
<dbReference type="SUPFAM" id="SSF53850">
    <property type="entry name" value="Periplasmic binding protein-like II"/>
    <property type="match status" value="1"/>
</dbReference>
<reference evidence="6 7" key="1">
    <citation type="submission" date="2018-04" db="EMBL/GenBank/DDBJ databases">
        <title>Marixanthomonas spongiae HN-E44 sp. nov., isolated from a marine sponge.</title>
        <authorList>
            <person name="Luo L."/>
            <person name="Zhuang L."/>
        </authorList>
    </citation>
    <scope>NUCLEOTIDE SEQUENCE [LARGE SCALE GENOMIC DNA]</scope>
    <source>
        <strain evidence="6 7">HN-E44</strain>
    </source>
</reference>
<evidence type="ECO:0000313" key="7">
    <source>
        <dbReference type="Proteomes" id="UP000245962"/>
    </source>
</evidence>
<dbReference type="Proteomes" id="UP000245962">
    <property type="component" value="Unassembled WGS sequence"/>
</dbReference>
<dbReference type="OrthoDB" id="9785745at2"/>
<evidence type="ECO:0000259" key="5">
    <source>
        <dbReference type="PROSITE" id="PS50931"/>
    </source>
</evidence>
<evidence type="ECO:0000256" key="1">
    <source>
        <dbReference type="ARBA" id="ARBA00009437"/>
    </source>
</evidence>
<gene>
    <name evidence="6" type="ORF">DDV96_13865</name>
</gene>
<keyword evidence="7" id="KW-1185">Reference proteome</keyword>
<dbReference type="PANTHER" id="PTHR30126">
    <property type="entry name" value="HTH-TYPE TRANSCRIPTIONAL REGULATOR"/>
    <property type="match status" value="1"/>
</dbReference>
<dbReference type="InterPro" id="IPR000847">
    <property type="entry name" value="LysR_HTH_N"/>
</dbReference>
<dbReference type="Pfam" id="PF00126">
    <property type="entry name" value="HTH_1"/>
    <property type="match status" value="1"/>
</dbReference>
<evidence type="ECO:0000256" key="4">
    <source>
        <dbReference type="ARBA" id="ARBA00023163"/>
    </source>
</evidence>
<dbReference type="PRINTS" id="PR00039">
    <property type="entry name" value="HTHLYSR"/>
</dbReference>
<dbReference type="Pfam" id="PF03466">
    <property type="entry name" value="LysR_substrate"/>
    <property type="match status" value="1"/>
</dbReference>
<dbReference type="PANTHER" id="PTHR30126:SF39">
    <property type="entry name" value="HTH-TYPE TRANSCRIPTIONAL REGULATOR CYSL"/>
    <property type="match status" value="1"/>
</dbReference>
<feature type="domain" description="HTH lysR-type" evidence="5">
    <location>
        <begin position="1"/>
        <end position="58"/>
    </location>
</feature>
<protein>
    <submittedName>
        <fullName evidence="6">LysR family transcriptional regulator</fullName>
    </submittedName>
</protein>
<evidence type="ECO:0000256" key="3">
    <source>
        <dbReference type="ARBA" id="ARBA00023125"/>
    </source>
</evidence>
<keyword evidence="2" id="KW-0805">Transcription regulation</keyword>
<comment type="similarity">
    <text evidence="1">Belongs to the LysR transcriptional regulatory family.</text>
</comment>
<dbReference type="GO" id="GO:0003700">
    <property type="term" value="F:DNA-binding transcription factor activity"/>
    <property type="evidence" value="ECO:0007669"/>
    <property type="project" value="InterPro"/>
</dbReference>
<name>A0A2U0HWJ0_9FLAO</name>
<dbReference type="AlphaFoldDB" id="A0A2U0HWJ0"/>
<dbReference type="Gene3D" id="3.40.190.290">
    <property type="match status" value="1"/>
</dbReference>